<feature type="region of interest" description="Disordered" evidence="4">
    <location>
        <begin position="129"/>
        <end position="165"/>
    </location>
</feature>
<dbReference type="RefSeq" id="XP_031027089.1">
    <property type="nucleotide sequence ID" value="XM_031166997.1"/>
</dbReference>
<feature type="coiled-coil region" evidence="3">
    <location>
        <begin position="1611"/>
        <end position="1638"/>
    </location>
</feature>
<organism evidence="6 7">
    <name type="scientific">Synchytrium microbalum</name>
    <dbReference type="NCBI Taxonomy" id="1806994"/>
    <lineage>
        <taxon>Eukaryota</taxon>
        <taxon>Fungi</taxon>
        <taxon>Fungi incertae sedis</taxon>
        <taxon>Chytridiomycota</taxon>
        <taxon>Chytridiomycota incertae sedis</taxon>
        <taxon>Chytridiomycetes</taxon>
        <taxon>Synchytriales</taxon>
        <taxon>Synchytriaceae</taxon>
        <taxon>Synchytrium</taxon>
    </lineage>
</organism>
<dbReference type="Proteomes" id="UP000319731">
    <property type="component" value="Unassembled WGS sequence"/>
</dbReference>
<feature type="coiled-coil region" evidence="3">
    <location>
        <begin position="887"/>
        <end position="1047"/>
    </location>
</feature>
<feature type="region of interest" description="Disordered" evidence="4">
    <location>
        <begin position="1477"/>
        <end position="1513"/>
    </location>
</feature>
<evidence type="ECO:0000313" key="6">
    <source>
        <dbReference type="EMBL" id="TPX37018.1"/>
    </source>
</evidence>
<feature type="region of interest" description="Disordered" evidence="4">
    <location>
        <begin position="1"/>
        <end position="85"/>
    </location>
</feature>
<dbReference type="GO" id="GO:0005737">
    <property type="term" value="C:cytoplasm"/>
    <property type="evidence" value="ECO:0007669"/>
    <property type="project" value="UniProtKB-SubCell"/>
</dbReference>
<dbReference type="STRING" id="1806994.A0A507CCE8"/>
<proteinExistence type="predicted"/>
<keyword evidence="3" id="KW-0175">Coiled coil</keyword>
<feature type="compositionally biased region" description="Polar residues" evidence="4">
    <location>
        <begin position="1"/>
        <end position="13"/>
    </location>
</feature>
<dbReference type="PANTHER" id="PTHR18937">
    <property type="entry name" value="STRUCTURAL MAINTENANCE OF CHROMOSOMES SMC FAMILY MEMBER"/>
    <property type="match status" value="1"/>
</dbReference>
<dbReference type="EMBL" id="QEAO01000003">
    <property type="protein sequence ID" value="TPX37018.1"/>
    <property type="molecule type" value="Genomic_DNA"/>
</dbReference>
<feature type="coiled-coil region" evidence="3">
    <location>
        <begin position="205"/>
        <end position="250"/>
    </location>
</feature>
<name>A0A507CCE8_9FUNG</name>
<evidence type="ECO:0000256" key="1">
    <source>
        <dbReference type="ARBA" id="ARBA00004496"/>
    </source>
</evidence>
<feature type="compositionally biased region" description="Polar residues" evidence="4">
    <location>
        <begin position="135"/>
        <end position="144"/>
    </location>
</feature>
<comment type="caution">
    <text evidence="6">The sequence shown here is derived from an EMBL/GenBank/DDBJ whole genome shotgun (WGS) entry which is preliminary data.</text>
</comment>
<dbReference type="GeneID" id="42002294"/>
<evidence type="ECO:0000313" key="7">
    <source>
        <dbReference type="Proteomes" id="UP000319731"/>
    </source>
</evidence>
<dbReference type="InterPro" id="IPR012943">
    <property type="entry name" value="Cnn_1N"/>
</dbReference>
<evidence type="ECO:0000256" key="4">
    <source>
        <dbReference type="SAM" id="MobiDB-lite"/>
    </source>
</evidence>
<feature type="coiled-coil region" evidence="3">
    <location>
        <begin position="613"/>
        <end position="710"/>
    </location>
</feature>
<feature type="domain" description="Centrosomin N-terminal motif 1" evidence="5">
    <location>
        <begin position="169"/>
        <end position="238"/>
    </location>
</feature>
<protein>
    <recommendedName>
        <fullName evidence="5">Centrosomin N-terminal motif 1 domain-containing protein</fullName>
    </recommendedName>
</protein>
<dbReference type="Pfam" id="PF07989">
    <property type="entry name" value="Cnn_1N"/>
    <property type="match status" value="1"/>
</dbReference>
<feature type="region of interest" description="Disordered" evidence="4">
    <location>
        <begin position="1687"/>
        <end position="1708"/>
    </location>
</feature>
<feature type="compositionally biased region" description="Polar residues" evidence="4">
    <location>
        <begin position="1490"/>
        <end position="1507"/>
    </location>
</feature>
<feature type="coiled-coil region" evidence="3">
    <location>
        <begin position="432"/>
        <end position="555"/>
    </location>
</feature>
<keyword evidence="2" id="KW-0963">Cytoplasm</keyword>
<sequence length="1708" mass="194628">MTTIPAGQRPINQPTSTPKTSASTSSKSRLDAQHPKSSIKKIPNALDSSPKSRRRTSLHNPAFDASFDMASAATGLPSNNEQETGDATLAAKRDYNRFQFDLLPEDNEDSFSALTNMSTITASATTPRAVGLKTPKQSSTSSSGIPIPVANGSPSKDGGKGDEYGQMGLKQREKIVDDMKKENFNLKLKIYYLEEANQKMSPDGYNNLANENAQLNAEIDSLRTELDLYRKELESSLRRFEEQASAVDQVQGAYDAKAREVMVIRTELEAAQQALSQIDGNHNTVERDSEQLRAQIIELRNQIRLLQESRDRTLQDAESSHLEASLAKTQVQDLEKLRSENARLRQEVGKLKSDLEAHRVTIREFTALIDNLQSDVEAERAEKLKVRTELKTALAQVDQQKTSLAEMTSKMAERDSQITSLRTEGDKRWTEAEELRIQVSKLKDEHSKKQSLLKDASDMIREAQRQKETITREHAQAIESVRDEIVKTSDKHRDELETKIRNLTEQLNHSKQTNLNLNAQVELLRAKTTSESSTTQNARLEIESLKTQTSKLNEELFAARTSQSSIITQLQLATTENTHLKERLSSTSNKSSTELESLHTEISTLRSTIIRHNDEHRNDISRLNEEHARQVRNLEREREGLLESIKERSDKLTRAQEEIEKNKKQLSKVKIVLKEREKFKGEVDERGKEVERLQQVIGRQTQEILELKSKLEGQHRISQADIDALQMQLSSRTESLALAQAEVERVNNELVTILTKRPVQPKSTINDYALASEISVRSAENEHLRKKLAGLRETSAVEDEEQTLQDASATSFREQNYSLQAQLAELADRLFEKTEESNHLLAELDEKSVAHRQAVEQMSERWGREQAKLKADIAVLKEKRGQDMAENERLQSQVEEVQRLHDESELHSQELIQRVQHDLESKTRELTAAREEVNTLIQRLTNAEPQLSAKSAIVEDLNRKVEMQASHISRLESQNKALLAHEAELLMLRARLVSSEQEIATYRKQVAGTQEHLETFERLSSNAARDLQVLKEQLVEQTARIRDLESGMYGEAASRAENSERDIERIVREEQDLWRARLREQEARWQDINHKMEADVRKSKGQVESLENVIRERNNEISELRQQVNSLVEDVDSEIDKRIGVEDSLKRFQDYEEVKNENRELRGETQDLKASLLRLRDDVVSKSKLLEEALEERDSLHSNLKDSRREAEKAIKVVEQLRSQVRQLESAAESNLMSDHELQEKVAQLEEMVAERDHKLSEATSRLERLNKQSGILAEKMTSAQSAFEKAEERVLSLMRESEEKSLTIGTLQQLVEELRRSMSTQHELVATSRTHIAQHVAERDELLSKVLSQMNHVLPSHSQEEHMTPTSNFVGFAEALLTRVKAVCKTRQDCQMNLSQLEGRMRRQIQDWQSRFEARTSELAQYETQINRAFIKQRALIDARHDLRRELEDEQYARARLEARATALERELKIAESAARDAMRNQQQQQGQSRTTTPDPVRHNNSSNSNEQRRVRELENQLENAQEMLEMDRRAADSRVRELNEQMHALQVEMQALQQQQKGSRAASEGGMSSRSRMDVVGVSTSSLALDDQAKLYKMNENLRRDLDYQAKLADDTAEKLRAAKNQLVTTETECAKLKRSLHQRDVLIRQAVSKLDMMGDKKESVALLQSAAGQLSTFSLNDVLGSSSSSLLDARQRGPSKSPPRGFGGV</sequence>
<keyword evidence="7" id="KW-1185">Reference proteome</keyword>
<comment type="subcellular location">
    <subcellularLocation>
        <location evidence="1">Cytoplasm</location>
    </subcellularLocation>
</comment>
<dbReference type="GO" id="GO:0005815">
    <property type="term" value="C:microtubule organizing center"/>
    <property type="evidence" value="ECO:0007669"/>
    <property type="project" value="InterPro"/>
</dbReference>
<feature type="coiled-coil region" evidence="3">
    <location>
        <begin position="1089"/>
        <end position="1297"/>
    </location>
</feature>
<evidence type="ECO:0000256" key="2">
    <source>
        <dbReference type="ARBA" id="ARBA00022490"/>
    </source>
</evidence>
<evidence type="ECO:0000256" key="3">
    <source>
        <dbReference type="SAM" id="Coils"/>
    </source>
</evidence>
<feature type="compositionally biased region" description="Low complexity" evidence="4">
    <location>
        <begin position="62"/>
        <end position="73"/>
    </location>
</feature>
<reference evidence="6 7" key="1">
    <citation type="journal article" date="2019" name="Sci. Rep.">
        <title>Comparative genomics of chytrid fungi reveal insights into the obligate biotrophic and pathogenic lifestyle of Synchytrium endobioticum.</title>
        <authorList>
            <person name="van de Vossenberg B.T.L.H."/>
            <person name="Warris S."/>
            <person name="Nguyen H.D.T."/>
            <person name="van Gent-Pelzer M.P.E."/>
            <person name="Joly D.L."/>
            <person name="van de Geest H.C."/>
            <person name="Bonants P.J.M."/>
            <person name="Smith D.S."/>
            <person name="Levesque C.A."/>
            <person name="van der Lee T.A.J."/>
        </authorList>
    </citation>
    <scope>NUCLEOTIDE SEQUENCE [LARGE SCALE GENOMIC DNA]</scope>
    <source>
        <strain evidence="6 7">JEL517</strain>
    </source>
</reference>
<gene>
    <name evidence="6" type="ORF">SmJEL517_g01069</name>
</gene>
<dbReference type="OrthoDB" id="10255000at2759"/>
<accession>A0A507CCE8</accession>
<feature type="coiled-coil region" evidence="3">
    <location>
        <begin position="282"/>
        <end position="389"/>
    </location>
</feature>
<feature type="compositionally biased region" description="Low complexity" evidence="4">
    <location>
        <begin position="14"/>
        <end position="27"/>
    </location>
</feature>
<evidence type="ECO:0000259" key="5">
    <source>
        <dbReference type="Pfam" id="PF07989"/>
    </source>
</evidence>